<dbReference type="FunFam" id="3.30.300.30:FF:000008">
    <property type="entry name" value="2,3-dihydroxybenzoate-AMP ligase"/>
    <property type="match status" value="1"/>
</dbReference>
<name>A0A1S4G2Y4_AEDAE</name>
<proteinExistence type="inferred from homology"/>
<evidence type="ECO:0000256" key="1">
    <source>
        <dbReference type="ARBA" id="ARBA00006432"/>
    </source>
</evidence>
<dbReference type="FunFam" id="3.40.50.12780:FF:000003">
    <property type="entry name" value="Long-chain-fatty-acid--CoA ligase FadD"/>
    <property type="match status" value="1"/>
</dbReference>
<evidence type="ECO:0000313" key="10">
    <source>
        <dbReference type="EnsemblMetazoa" id="AAEL011677-PA"/>
    </source>
</evidence>
<dbReference type="InterPro" id="IPR045851">
    <property type="entry name" value="AMP-bd_C_sf"/>
</dbReference>
<feature type="domain" description="AMP-dependent synthetase/ligase" evidence="8">
    <location>
        <begin position="43"/>
        <end position="434"/>
    </location>
</feature>
<dbReference type="GO" id="GO:0031956">
    <property type="term" value="F:medium-chain fatty acid-CoA ligase activity"/>
    <property type="evidence" value="ECO:0007669"/>
    <property type="project" value="UniProtKB-EC"/>
</dbReference>
<dbReference type="Pfam" id="PF00501">
    <property type="entry name" value="AMP-binding"/>
    <property type="match status" value="1"/>
</dbReference>
<comment type="similarity">
    <text evidence="1">Belongs to the ATP-dependent AMP-binding enzyme family.</text>
</comment>
<dbReference type="EnsemblMetazoa" id="AAEL011677-RA">
    <property type="protein sequence ID" value="AAEL011677-PA"/>
    <property type="gene ID" value="AAEL011677"/>
</dbReference>
<reference evidence="10" key="2">
    <citation type="submission" date="2020-05" db="UniProtKB">
        <authorList>
            <consortium name="EnsemblMetazoa"/>
        </authorList>
    </citation>
    <scope>IDENTIFICATION</scope>
    <source>
        <strain evidence="10">LVP_AGWG</strain>
    </source>
</reference>
<dbReference type="Pfam" id="PF13193">
    <property type="entry name" value="AMP-binding_C"/>
    <property type="match status" value="1"/>
</dbReference>
<dbReference type="EC" id="6.2.1.2" evidence="4"/>
<dbReference type="InterPro" id="IPR000873">
    <property type="entry name" value="AMP-dep_synth/lig_dom"/>
</dbReference>
<dbReference type="Proteomes" id="UP000008820">
    <property type="component" value="Chromosome 2"/>
</dbReference>
<dbReference type="OrthoDB" id="10253115at2759"/>
<organism evidence="10 11">
    <name type="scientific">Aedes aegypti</name>
    <name type="common">Yellowfever mosquito</name>
    <name type="synonym">Culex aegypti</name>
    <dbReference type="NCBI Taxonomy" id="7159"/>
    <lineage>
        <taxon>Eukaryota</taxon>
        <taxon>Metazoa</taxon>
        <taxon>Ecdysozoa</taxon>
        <taxon>Arthropoda</taxon>
        <taxon>Hexapoda</taxon>
        <taxon>Insecta</taxon>
        <taxon>Pterygota</taxon>
        <taxon>Neoptera</taxon>
        <taxon>Endopterygota</taxon>
        <taxon>Diptera</taxon>
        <taxon>Nematocera</taxon>
        <taxon>Culicoidea</taxon>
        <taxon>Culicidae</taxon>
        <taxon>Culicinae</taxon>
        <taxon>Aedini</taxon>
        <taxon>Aedes</taxon>
        <taxon>Stegomyia</taxon>
    </lineage>
</organism>
<evidence type="ECO:0000256" key="6">
    <source>
        <dbReference type="ARBA" id="ARBA00047319"/>
    </source>
</evidence>
<dbReference type="InterPro" id="IPR042099">
    <property type="entry name" value="ANL_N_sf"/>
</dbReference>
<dbReference type="Gene3D" id="3.30.300.30">
    <property type="match status" value="1"/>
</dbReference>
<dbReference type="FunCoup" id="A0A1S4G2Y4">
    <property type="interactions" value="402"/>
</dbReference>
<dbReference type="Gene3D" id="3.40.50.12780">
    <property type="entry name" value="N-terminal domain of ligase-like"/>
    <property type="match status" value="1"/>
</dbReference>
<evidence type="ECO:0000313" key="11">
    <source>
        <dbReference type="Proteomes" id="UP000008820"/>
    </source>
</evidence>
<evidence type="ECO:0000256" key="7">
    <source>
        <dbReference type="ARBA" id="ARBA00048277"/>
    </source>
</evidence>
<evidence type="ECO:0000256" key="3">
    <source>
        <dbReference type="ARBA" id="ARBA00037247"/>
    </source>
</evidence>
<protein>
    <recommendedName>
        <fullName evidence="5">Medium-chain acyl-CoA ligase ACSF2, mitochondrial</fullName>
        <ecNumber evidence="4">6.2.1.2</ecNumber>
    </recommendedName>
</protein>
<accession>A0A1S4G2Y4</accession>
<evidence type="ECO:0000259" key="9">
    <source>
        <dbReference type="Pfam" id="PF13193"/>
    </source>
</evidence>
<dbReference type="PROSITE" id="PS00455">
    <property type="entry name" value="AMP_BINDING"/>
    <property type="match status" value="1"/>
</dbReference>
<reference evidence="10 11" key="1">
    <citation type="submission" date="2017-06" db="EMBL/GenBank/DDBJ databases">
        <title>Aedes aegypti genome working group (AGWG) sequencing and assembly.</title>
        <authorList>
            <consortium name="Aedes aegypti Genome Working Group (AGWG)"/>
            <person name="Matthews B.J."/>
        </authorList>
    </citation>
    <scope>NUCLEOTIDE SEQUENCE [LARGE SCALE GENOMIC DNA]</scope>
    <source>
        <strain evidence="10 11">LVP_AGWG</strain>
    </source>
</reference>
<evidence type="ECO:0000256" key="5">
    <source>
        <dbReference type="ARBA" id="ARBA00039638"/>
    </source>
</evidence>
<feature type="domain" description="AMP-binding enzyme C-terminal" evidence="9">
    <location>
        <begin position="485"/>
        <end position="561"/>
    </location>
</feature>
<comment type="catalytic activity">
    <reaction evidence="7">
        <text>a medium-chain fatty acid + ATP + CoA = a medium-chain fatty acyl-CoA + AMP + diphosphate</text>
        <dbReference type="Rhea" id="RHEA:48340"/>
        <dbReference type="ChEBI" id="CHEBI:30616"/>
        <dbReference type="ChEBI" id="CHEBI:33019"/>
        <dbReference type="ChEBI" id="CHEBI:57287"/>
        <dbReference type="ChEBI" id="CHEBI:59558"/>
        <dbReference type="ChEBI" id="CHEBI:90546"/>
        <dbReference type="ChEBI" id="CHEBI:456215"/>
        <dbReference type="EC" id="6.2.1.2"/>
    </reaction>
</comment>
<dbReference type="AlphaFoldDB" id="A0A1S4G2Y4"/>
<gene>
    <name evidence="10" type="primary">5575211</name>
</gene>
<dbReference type="InterPro" id="IPR025110">
    <property type="entry name" value="AMP-bd_C"/>
</dbReference>
<dbReference type="SUPFAM" id="SSF56801">
    <property type="entry name" value="Acetyl-CoA synthetase-like"/>
    <property type="match status" value="1"/>
</dbReference>
<dbReference type="GO" id="GO:0006631">
    <property type="term" value="P:fatty acid metabolic process"/>
    <property type="evidence" value="ECO:0007669"/>
    <property type="project" value="TreeGrafter"/>
</dbReference>
<keyword evidence="11" id="KW-1185">Reference proteome</keyword>
<evidence type="ECO:0000256" key="2">
    <source>
        <dbReference type="ARBA" id="ARBA00022598"/>
    </source>
</evidence>
<dbReference type="PANTHER" id="PTHR43201">
    <property type="entry name" value="ACYL-COA SYNTHETASE"/>
    <property type="match status" value="1"/>
</dbReference>
<sequence length="578" mass="64191">MIRIRQMFRLRSFQGTARHLSYVHNIGKHPLAYRNVGQHLKLAAERFPNNEALVSVHEAKRMTFSDVLDKVDRLAASFYQLGLQKGDRIAIWAPSGTQFYISTLAAARAGMISVGINPAYQIPEVKYALNKVGVKALIAAESYRSTNYYEMIKQIVPELESSYAGNIVSSKVPSLSAVIMKSNSGNKLQGTISYEDLMKTVSEKDIAYVESIQHNISPDSGVNLQFTSGTTGQPKAALLSHFNFINNAISLGLKHGFNLTENHRVCIQVPFFHVFGVVTGILGSISHGCALVVPGPGYNPSASVLAIVSERCNVIYGTPTMYVDLVNEVKKTGTDLPSIKLVVTGGAPCAPQLYKDIQSVLGVEQVKTIYGLTETTCVCFHSVWEESQEKVLTTVGHLGDHWEAKVVDQNGDLVPFGMPGELCVRGYGTMLGYWEDEQKTKETIAIDKWLKTGDQFVLREDGYGKIVGRIKEVVIRGGENIYPREIEDVLITHPDVLEVHCVGVPDDRMGEEVCAFVRLNNGVNEFDRVQVKEFCKGKIAHFKVPKYVEIIDHFPKTTSGKIQKFKLLERFMEQKKKL</sequence>
<dbReference type="PANTHER" id="PTHR43201:SF5">
    <property type="entry name" value="MEDIUM-CHAIN ACYL-COA LIGASE ACSF2, MITOCHONDRIAL"/>
    <property type="match status" value="1"/>
</dbReference>
<dbReference type="VEuPathDB" id="VectorBase:AAEL011677"/>
<evidence type="ECO:0000259" key="8">
    <source>
        <dbReference type="Pfam" id="PF00501"/>
    </source>
</evidence>
<comment type="function">
    <text evidence="3">Acyl-CoA synthases catalyze the initial reaction in fatty acid metabolism, by forming a thioester with CoA. Has some preference toward medium-chain substrates. Plays a role in adipocyte differentiation.</text>
</comment>
<dbReference type="InterPro" id="IPR020845">
    <property type="entry name" value="AMP-binding_CS"/>
</dbReference>
<evidence type="ECO:0000256" key="4">
    <source>
        <dbReference type="ARBA" id="ARBA00039009"/>
    </source>
</evidence>
<comment type="catalytic activity">
    <reaction evidence="6">
        <text>octanoate + ATP + CoA = octanoyl-CoA + AMP + diphosphate</text>
        <dbReference type="Rhea" id="RHEA:33631"/>
        <dbReference type="ChEBI" id="CHEBI:25646"/>
        <dbReference type="ChEBI" id="CHEBI:30616"/>
        <dbReference type="ChEBI" id="CHEBI:33019"/>
        <dbReference type="ChEBI" id="CHEBI:57287"/>
        <dbReference type="ChEBI" id="CHEBI:57386"/>
        <dbReference type="ChEBI" id="CHEBI:456215"/>
    </reaction>
</comment>
<dbReference type="InParanoid" id="A0A1S4G2Y4"/>
<keyword evidence="2" id="KW-0436">Ligase</keyword>